<evidence type="ECO:0000313" key="2">
    <source>
        <dbReference type="Proteomes" id="UP000814128"/>
    </source>
</evidence>
<reference evidence="1" key="2">
    <citation type="journal article" date="2022" name="New Phytol.">
        <title>Evolutionary transition to the ectomycorrhizal habit in the genomes of a hyperdiverse lineage of mushroom-forming fungi.</title>
        <authorList>
            <person name="Looney B."/>
            <person name="Miyauchi S."/>
            <person name="Morin E."/>
            <person name="Drula E."/>
            <person name="Courty P.E."/>
            <person name="Kohler A."/>
            <person name="Kuo A."/>
            <person name="LaButti K."/>
            <person name="Pangilinan J."/>
            <person name="Lipzen A."/>
            <person name="Riley R."/>
            <person name="Andreopoulos W."/>
            <person name="He G."/>
            <person name="Johnson J."/>
            <person name="Nolan M."/>
            <person name="Tritt A."/>
            <person name="Barry K.W."/>
            <person name="Grigoriev I.V."/>
            <person name="Nagy L.G."/>
            <person name="Hibbett D."/>
            <person name="Henrissat B."/>
            <person name="Matheny P.B."/>
            <person name="Labbe J."/>
            <person name="Martin F.M."/>
        </authorList>
    </citation>
    <scope>NUCLEOTIDE SEQUENCE</scope>
    <source>
        <strain evidence="1">EC-137</strain>
    </source>
</reference>
<reference evidence="1" key="1">
    <citation type="submission" date="2021-02" db="EMBL/GenBank/DDBJ databases">
        <authorList>
            <consortium name="DOE Joint Genome Institute"/>
            <person name="Ahrendt S."/>
            <person name="Looney B.P."/>
            <person name="Miyauchi S."/>
            <person name="Morin E."/>
            <person name="Drula E."/>
            <person name="Courty P.E."/>
            <person name="Chicoki N."/>
            <person name="Fauchery L."/>
            <person name="Kohler A."/>
            <person name="Kuo A."/>
            <person name="Labutti K."/>
            <person name="Pangilinan J."/>
            <person name="Lipzen A."/>
            <person name="Riley R."/>
            <person name="Andreopoulos W."/>
            <person name="He G."/>
            <person name="Johnson J."/>
            <person name="Barry K.W."/>
            <person name="Grigoriev I.V."/>
            <person name="Nagy L."/>
            <person name="Hibbett D."/>
            <person name="Henrissat B."/>
            <person name="Matheny P.B."/>
            <person name="Labbe J."/>
            <person name="Martin F."/>
        </authorList>
    </citation>
    <scope>NUCLEOTIDE SEQUENCE</scope>
    <source>
        <strain evidence="1">EC-137</strain>
    </source>
</reference>
<organism evidence="1 2">
    <name type="scientific">Vararia minispora EC-137</name>
    <dbReference type="NCBI Taxonomy" id="1314806"/>
    <lineage>
        <taxon>Eukaryota</taxon>
        <taxon>Fungi</taxon>
        <taxon>Dikarya</taxon>
        <taxon>Basidiomycota</taxon>
        <taxon>Agaricomycotina</taxon>
        <taxon>Agaricomycetes</taxon>
        <taxon>Russulales</taxon>
        <taxon>Lachnocladiaceae</taxon>
        <taxon>Vararia</taxon>
    </lineage>
</organism>
<name>A0ACB8QVS0_9AGAM</name>
<sequence length="398" mass="43112">MASPPHLTGRHTVKIGQTLRSALQKREGGKTPARPKVQRDFYPLRYTFKPKRLDDAKTGMIESVPSKDGKEGSKITVERPMTDSDDVHVWSGNEVVSRQWDCVLIYDEELGTWTLEKVASSTILNYEGHRLPKAQLANSPIPPTPESRQSSVHVRSPNPPPPKREEREDSDDEPEVPIAKVAPPTRGSVIKQRTPAARPAHSPSKLATVTPAPRPTAAVPPAPRQKLKRAPVEPPPAAPVPPKRARPSPPPFDLALPTDDSPDPLPPSPEPPAPPEPVAVLEEEEDDGEWEPVEPGPEPALAPTPDPAPTPTYQGEDDDDDPDNAALEQELNDFLASGELDASGEDDEDDMEPVDIDAPTHTQAQAQPPRTMSLNEYAGGGGLDGDEDLFSSSDEESD</sequence>
<dbReference type="Proteomes" id="UP000814128">
    <property type="component" value="Unassembled WGS sequence"/>
</dbReference>
<protein>
    <submittedName>
        <fullName evidence="1">Uncharacterized protein</fullName>
    </submittedName>
</protein>
<comment type="caution">
    <text evidence="1">The sequence shown here is derived from an EMBL/GenBank/DDBJ whole genome shotgun (WGS) entry which is preliminary data.</text>
</comment>
<dbReference type="EMBL" id="MU273481">
    <property type="protein sequence ID" value="KAI0035632.1"/>
    <property type="molecule type" value="Genomic_DNA"/>
</dbReference>
<keyword evidence="2" id="KW-1185">Reference proteome</keyword>
<gene>
    <name evidence="1" type="ORF">K488DRAFT_82821</name>
</gene>
<evidence type="ECO:0000313" key="1">
    <source>
        <dbReference type="EMBL" id="KAI0035632.1"/>
    </source>
</evidence>
<proteinExistence type="predicted"/>
<accession>A0ACB8QVS0</accession>